<evidence type="ECO:0000256" key="1">
    <source>
        <dbReference type="ARBA" id="ARBA00004141"/>
    </source>
</evidence>
<evidence type="ECO:0000256" key="5">
    <source>
        <dbReference type="ARBA" id="ARBA00023065"/>
    </source>
</evidence>
<reference evidence="15" key="1">
    <citation type="submission" date="2012-12" db="EMBL/GenBank/DDBJ databases">
        <authorList>
            <person name="Hellsten U."/>
            <person name="Grimwood J."/>
            <person name="Chapman J.A."/>
            <person name="Shapiro H."/>
            <person name="Aerts A."/>
            <person name="Otillar R.P."/>
            <person name="Terry A.Y."/>
            <person name="Boore J.L."/>
            <person name="Simakov O."/>
            <person name="Marletaz F."/>
            <person name="Cho S.-J."/>
            <person name="Edsinger-Gonzales E."/>
            <person name="Havlak P."/>
            <person name="Kuo D.-H."/>
            <person name="Larsson T."/>
            <person name="Lv J."/>
            <person name="Arendt D."/>
            <person name="Savage R."/>
            <person name="Osoegawa K."/>
            <person name="de Jong P."/>
            <person name="Lindberg D.R."/>
            <person name="Seaver E.C."/>
            <person name="Weisblat D.A."/>
            <person name="Putnam N.H."/>
            <person name="Grigoriev I.V."/>
            <person name="Rokhsar D.S."/>
        </authorList>
    </citation>
    <scope>NUCLEOTIDE SEQUENCE</scope>
    <source>
        <strain evidence="15">I ESC-2004</strain>
    </source>
</reference>
<evidence type="ECO:0000256" key="4">
    <source>
        <dbReference type="ARBA" id="ARBA00022989"/>
    </source>
</evidence>
<comment type="subcellular location">
    <subcellularLocation>
        <location evidence="1">Membrane</location>
        <topology evidence="1">Multi-pass membrane protein</topology>
    </subcellularLocation>
</comment>
<keyword evidence="4" id="KW-1133">Transmembrane helix</keyword>
<dbReference type="GO" id="GO:0015276">
    <property type="term" value="F:ligand-gated monoatomic ion channel activity"/>
    <property type="evidence" value="ECO:0007669"/>
    <property type="project" value="InterPro"/>
</dbReference>
<keyword evidence="5" id="KW-0406">Ion transport</keyword>
<protein>
    <recommendedName>
        <fullName evidence="16">Ionotropic glutamate receptor L-glutamate and glycine-binding domain-containing protein</fullName>
    </recommendedName>
</protein>
<accession>R7V9X9</accession>
<dbReference type="SMART" id="SM00918">
    <property type="entry name" value="Lig_chan-Glu_bd"/>
    <property type="match status" value="1"/>
</dbReference>
<sequence length="257" mass="29170">MQLDPYVRLKWEPWLRHNERYEGFYIDVLEEVARKAGVTFQLRLAPDGQVGSRGDDGTWNGLIGQLSLGKADVAAAAFRVEKKQERLLSYSKPFMHSTLSILMASPSSGAGEDWPVFFMEDLLNHTDLSLGVIKSSRAEKLLRKSKMPLYRKIWRKIRGSGGRRRAENIVRRMSDAVAKVRNGDYALILESTEAAYQSLQPPCDLMALDQFMSITNYAFALPKDSPLVDGIDRGMLQLQEDGVLQRLFHTWWNSGEC</sequence>
<dbReference type="InterPro" id="IPR001320">
    <property type="entry name" value="Iontro_rcpt_C"/>
</dbReference>
<keyword evidence="8" id="KW-0325">Glycoprotein</keyword>
<keyword evidence="9" id="KW-1071">Ligand-gated ion channel</keyword>
<keyword evidence="3" id="KW-0812">Transmembrane</keyword>
<evidence type="ECO:0000256" key="9">
    <source>
        <dbReference type="ARBA" id="ARBA00023286"/>
    </source>
</evidence>
<dbReference type="PANTHER" id="PTHR18966">
    <property type="entry name" value="IONOTROPIC GLUTAMATE RECEPTOR"/>
    <property type="match status" value="1"/>
</dbReference>
<dbReference type="EMBL" id="KB293691">
    <property type="protein sequence ID" value="ELU15633.1"/>
    <property type="molecule type" value="Genomic_DNA"/>
</dbReference>
<evidence type="ECO:0000259" key="11">
    <source>
        <dbReference type="SMART" id="SM00079"/>
    </source>
</evidence>
<dbReference type="Pfam" id="PF10613">
    <property type="entry name" value="Lig_chan-Glu_bd"/>
    <property type="match status" value="1"/>
</dbReference>
<evidence type="ECO:0000313" key="14">
    <source>
        <dbReference type="EnsemblMetazoa" id="CapteP167463"/>
    </source>
</evidence>
<dbReference type="OrthoDB" id="5984008at2759"/>
<evidence type="ECO:0008006" key="16">
    <source>
        <dbReference type="Google" id="ProtNLM"/>
    </source>
</evidence>
<reference evidence="14" key="3">
    <citation type="submission" date="2015-06" db="UniProtKB">
        <authorList>
            <consortium name="EnsemblMetazoa"/>
        </authorList>
    </citation>
    <scope>IDENTIFICATION</scope>
</reference>
<evidence type="ECO:0000256" key="6">
    <source>
        <dbReference type="ARBA" id="ARBA00023136"/>
    </source>
</evidence>
<keyword evidence="6" id="KW-0472">Membrane</keyword>
<dbReference type="EnsemblMetazoa" id="CapteT167463">
    <property type="protein sequence ID" value="CapteP167463"/>
    <property type="gene ID" value="CapteG167463"/>
</dbReference>
<evidence type="ECO:0000256" key="7">
    <source>
        <dbReference type="ARBA" id="ARBA00023170"/>
    </source>
</evidence>
<reference evidence="13 15" key="2">
    <citation type="journal article" date="2013" name="Nature">
        <title>Insights into bilaterian evolution from three spiralian genomes.</title>
        <authorList>
            <person name="Simakov O."/>
            <person name="Marletaz F."/>
            <person name="Cho S.J."/>
            <person name="Edsinger-Gonzales E."/>
            <person name="Havlak P."/>
            <person name="Hellsten U."/>
            <person name="Kuo D.H."/>
            <person name="Larsson T."/>
            <person name="Lv J."/>
            <person name="Arendt D."/>
            <person name="Savage R."/>
            <person name="Osoegawa K."/>
            <person name="de Jong P."/>
            <person name="Grimwood J."/>
            <person name="Chapman J.A."/>
            <person name="Shapiro H."/>
            <person name="Aerts A."/>
            <person name="Otillar R.P."/>
            <person name="Terry A.Y."/>
            <person name="Boore J.L."/>
            <person name="Grigoriev I.V."/>
            <person name="Lindberg D.R."/>
            <person name="Seaver E.C."/>
            <person name="Weisblat D.A."/>
            <person name="Putnam N.H."/>
            <person name="Rokhsar D.S."/>
        </authorList>
    </citation>
    <scope>NUCLEOTIDE SEQUENCE</scope>
    <source>
        <strain evidence="13 15">I ESC-2004</strain>
    </source>
</reference>
<feature type="non-terminal residue" evidence="13">
    <location>
        <position position="257"/>
    </location>
</feature>
<dbReference type="InterPro" id="IPR015683">
    <property type="entry name" value="Ionotropic_Glu_rcpt"/>
</dbReference>
<dbReference type="InterPro" id="IPR019594">
    <property type="entry name" value="Glu/Gly-bd"/>
</dbReference>
<dbReference type="EMBL" id="AMQN01004505">
    <property type="status" value="NOT_ANNOTATED_CDS"/>
    <property type="molecule type" value="Genomic_DNA"/>
</dbReference>
<organism evidence="13">
    <name type="scientific">Capitella teleta</name>
    <name type="common">Polychaete worm</name>
    <dbReference type="NCBI Taxonomy" id="283909"/>
    <lineage>
        <taxon>Eukaryota</taxon>
        <taxon>Metazoa</taxon>
        <taxon>Spiralia</taxon>
        <taxon>Lophotrochozoa</taxon>
        <taxon>Annelida</taxon>
        <taxon>Polychaeta</taxon>
        <taxon>Sedentaria</taxon>
        <taxon>Scolecida</taxon>
        <taxon>Capitellidae</taxon>
        <taxon>Capitella</taxon>
    </lineage>
</organism>
<evidence type="ECO:0000313" key="13">
    <source>
        <dbReference type="EMBL" id="ELU15633.1"/>
    </source>
</evidence>
<evidence type="ECO:0000313" key="15">
    <source>
        <dbReference type="Proteomes" id="UP000014760"/>
    </source>
</evidence>
<keyword evidence="7" id="KW-0675">Receptor</keyword>
<dbReference type="Proteomes" id="UP000014760">
    <property type="component" value="Unassembled WGS sequence"/>
</dbReference>
<dbReference type="OMA" id="FMPANIV"/>
<evidence type="ECO:0000259" key="12">
    <source>
        <dbReference type="SMART" id="SM00918"/>
    </source>
</evidence>
<dbReference type="HOGENOM" id="CLU_069973_0_0_1"/>
<dbReference type="SUPFAM" id="SSF53850">
    <property type="entry name" value="Periplasmic binding protein-like II"/>
    <property type="match status" value="1"/>
</dbReference>
<dbReference type="SMART" id="SM00079">
    <property type="entry name" value="PBPe"/>
    <property type="match status" value="1"/>
</dbReference>
<dbReference type="GO" id="GO:0016020">
    <property type="term" value="C:membrane"/>
    <property type="evidence" value="ECO:0007669"/>
    <property type="project" value="UniProtKB-SubCell"/>
</dbReference>
<dbReference type="STRING" id="283909.R7V9X9"/>
<name>R7V9X9_CAPTE</name>
<evidence type="ECO:0000256" key="2">
    <source>
        <dbReference type="ARBA" id="ARBA00022448"/>
    </source>
</evidence>
<evidence type="ECO:0000256" key="3">
    <source>
        <dbReference type="ARBA" id="ARBA00022692"/>
    </source>
</evidence>
<dbReference type="Gene3D" id="3.40.190.10">
    <property type="entry name" value="Periplasmic binding protein-like II"/>
    <property type="match status" value="2"/>
</dbReference>
<evidence type="ECO:0000256" key="10">
    <source>
        <dbReference type="ARBA" id="ARBA00023303"/>
    </source>
</evidence>
<gene>
    <name evidence="13" type="ORF">CAPTEDRAFT_167463</name>
</gene>
<feature type="domain" description="Ionotropic glutamate receptor L-glutamate and glycine-binding" evidence="12">
    <location>
        <begin position="5"/>
        <end position="68"/>
    </location>
</feature>
<keyword evidence="2" id="KW-0813">Transport</keyword>
<evidence type="ECO:0000256" key="8">
    <source>
        <dbReference type="ARBA" id="ARBA00023180"/>
    </source>
</evidence>
<proteinExistence type="predicted"/>
<keyword evidence="10" id="KW-0407">Ion channel</keyword>
<dbReference type="AlphaFoldDB" id="R7V9X9"/>
<feature type="domain" description="Ionotropic glutamate receptor C-terminal" evidence="11">
    <location>
        <begin position="4"/>
        <end position="254"/>
    </location>
</feature>
<keyword evidence="15" id="KW-1185">Reference proteome</keyword>